<dbReference type="AlphaFoldDB" id="A0A314XMB2"/>
<name>A0A314XMB2_PRUYE</name>
<evidence type="ECO:0000313" key="1">
    <source>
        <dbReference type="EMBL" id="PQP95181.1"/>
    </source>
</evidence>
<gene>
    <name evidence="1" type="ORF">Pyn_23225</name>
</gene>
<comment type="caution">
    <text evidence="1">The sequence shown here is derived from an EMBL/GenBank/DDBJ whole genome shotgun (WGS) entry which is preliminary data.</text>
</comment>
<reference evidence="1 2" key="1">
    <citation type="submission" date="2018-02" db="EMBL/GenBank/DDBJ databases">
        <title>Draft genome of wild Prunus yedoensis var. nudiflora.</title>
        <authorList>
            <person name="Baek S."/>
            <person name="Kim J.-H."/>
            <person name="Choi K."/>
            <person name="Kim G.-B."/>
            <person name="Cho A."/>
            <person name="Jang H."/>
            <person name="Shin C.-H."/>
            <person name="Yu H.-J."/>
            <person name="Mun J.-H."/>
        </authorList>
    </citation>
    <scope>NUCLEOTIDE SEQUENCE [LARGE SCALE GENOMIC DNA]</scope>
    <source>
        <strain evidence="2">cv. Jeju island</strain>
        <tissue evidence="1">Leaf</tissue>
    </source>
</reference>
<sequence>MIKSQSFGHVLTRETELFFFFFWKKKAIDSESHSQLPIKEVVCSSFLSALNPQFTALADLFVSRHKVC</sequence>
<accession>A0A314XMB2</accession>
<keyword evidence="2" id="KW-1185">Reference proteome</keyword>
<dbReference type="Proteomes" id="UP000250321">
    <property type="component" value="Unassembled WGS sequence"/>
</dbReference>
<dbReference type="EMBL" id="PJQY01002269">
    <property type="protein sequence ID" value="PQP95181.1"/>
    <property type="molecule type" value="Genomic_DNA"/>
</dbReference>
<organism evidence="1 2">
    <name type="scientific">Prunus yedoensis var. nudiflora</name>
    <dbReference type="NCBI Taxonomy" id="2094558"/>
    <lineage>
        <taxon>Eukaryota</taxon>
        <taxon>Viridiplantae</taxon>
        <taxon>Streptophyta</taxon>
        <taxon>Embryophyta</taxon>
        <taxon>Tracheophyta</taxon>
        <taxon>Spermatophyta</taxon>
        <taxon>Magnoliopsida</taxon>
        <taxon>eudicotyledons</taxon>
        <taxon>Gunneridae</taxon>
        <taxon>Pentapetalae</taxon>
        <taxon>rosids</taxon>
        <taxon>fabids</taxon>
        <taxon>Rosales</taxon>
        <taxon>Rosaceae</taxon>
        <taxon>Amygdaloideae</taxon>
        <taxon>Amygdaleae</taxon>
        <taxon>Prunus</taxon>
    </lineage>
</organism>
<proteinExistence type="predicted"/>
<protein>
    <submittedName>
        <fullName evidence="1">Uncharacterized protein</fullName>
    </submittedName>
</protein>
<evidence type="ECO:0000313" key="2">
    <source>
        <dbReference type="Proteomes" id="UP000250321"/>
    </source>
</evidence>